<dbReference type="Proteomes" id="UP000184452">
    <property type="component" value="Unassembled WGS sequence"/>
</dbReference>
<dbReference type="Pfam" id="PF10946">
    <property type="entry name" value="DUF2625"/>
    <property type="match status" value="1"/>
</dbReference>
<evidence type="ECO:0000313" key="2">
    <source>
        <dbReference type="Proteomes" id="UP000184452"/>
    </source>
</evidence>
<gene>
    <name evidence="1" type="ORF">SAMN05421803_102265</name>
</gene>
<dbReference type="OrthoDB" id="1550811at2"/>
<dbReference type="NCBIfam" id="NF008496">
    <property type="entry name" value="PRK11408.1-3"/>
    <property type="match status" value="1"/>
</dbReference>
<sequence>MRELSELIEVDRPGWPEVRGHLERSRVPVRALPGDPAQGRTCLHRLQVTARSFLGALALESGGLLVDDGWLRVHGGGGAGLAGLGEVNDLSAAVVHGPPVRLVVGHDVLGGVFALNGPACEDDRYPGRPGEMVYFAPDSLRWEPLEATYASWLLWMLQEQNLENFYADLRWPGWRGEVGGLAPDRGLAATPFLWTREAARDPAAVRRAPVPVAELVGMNREFAELAGGPDPGPFGTL</sequence>
<name>A0A1M6EFE6_9ACTN</name>
<protein>
    <recommendedName>
        <fullName evidence="3">DUF2625 family protein</fullName>
    </recommendedName>
</protein>
<organism evidence="1 2">
    <name type="scientific">Nocardiopsis flavescens</name>
    <dbReference type="NCBI Taxonomy" id="758803"/>
    <lineage>
        <taxon>Bacteria</taxon>
        <taxon>Bacillati</taxon>
        <taxon>Actinomycetota</taxon>
        <taxon>Actinomycetes</taxon>
        <taxon>Streptosporangiales</taxon>
        <taxon>Nocardiopsidaceae</taxon>
        <taxon>Nocardiopsis</taxon>
    </lineage>
</organism>
<reference evidence="1 2" key="1">
    <citation type="submission" date="2016-11" db="EMBL/GenBank/DDBJ databases">
        <authorList>
            <person name="Jaros S."/>
            <person name="Januszkiewicz K."/>
            <person name="Wedrychowicz H."/>
        </authorList>
    </citation>
    <scope>NUCLEOTIDE SEQUENCE [LARGE SCALE GENOMIC DNA]</scope>
    <source>
        <strain evidence="1 2">CGMCC 4.5723</strain>
    </source>
</reference>
<dbReference type="EMBL" id="FQZK01000002">
    <property type="protein sequence ID" value="SHI84202.1"/>
    <property type="molecule type" value="Genomic_DNA"/>
</dbReference>
<proteinExistence type="predicted"/>
<evidence type="ECO:0008006" key="3">
    <source>
        <dbReference type="Google" id="ProtNLM"/>
    </source>
</evidence>
<dbReference type="AlphaFoldDB" id="A0A1M6EFE6"/>
<dbReference type="InterPro" id="IPR021239">
    <property type="entry name" value="DUF2625"/>
</dbReference>
<evidence type="ECO:0000313" key="1">
    <source>
        <dbReference type="EMBL" id="SHI84202.1"/>
    </source>
</evidence>
<dbReference type="RefSeq" id="WP_073376082.1">
    <property type="nucleotide sequence ID" value="NZ_FQZK01000002.1"/>
</dbReference>
<keyword evidence="2" id="KW-1185">Reference proteome</keyword>
<accession>A0A1M6EFE6</accession>